<accession>A0A8E0RLM4</accession>
<reference evidence="1" key="1">
    <citation type="submission" date="2019-05" db="EMBL/GenBank/DDBJ databases">
        <title>Annotation for the trematode Fasciolopsis buski.</title>
        <authorList>
            <person name="Choi Y.-J."/>
        </authorList>
    </citation>
    <scope>NUCLEOTIDE SEQUENCE</scope>
    <source>
        <strain evidence="1">HT</strain>
        <tissue evidence="1">Whole worm</tissue>
    </source>
</reference>
<dbReference type="AlphaFoldDB" id="A0A8E0RLM4"/>
<evidence type="ECO:0000313" key="2">
    <source>
        <dbReference type="Proteomes" id="UP000728185"/>
    </source>
</evidence>
<organism evidence="1 2">
    <name type="scientific">Fasciolopsis buskii</name>
    <dbReference type="NCBI Taxonomy" id="27845"/>
    <lineage>
        <taxon>Eukaryota</taxon>
        <taxon>Metazoa</taxon>
        <taxon>Spiralia</taxon>
        <taxon>Lophotrochozoa</taxon>
        <taxon>Platyhelminthes</taxon>
        <taxon>Trematoda</taxon>
        <taxon>Digenea</taxon>
        <taxon>Plagiorchiida</taxon>
        <taxon>Echinostomata</taxon>
        <taxon>Echinostomatoidea</taxon>
        <taxon>Fasciolidae</taxon>
        <taxon>Fasciolopsis</taxon>
    </lineage>
</organism>
<sequence length="103" mass="11728">MKNSLGSILNNLFITDKGNRGVRVWHANTTLGKRESDVHPSEEMPLLIDRPVHMELGLPKLKQTRYEMVFVAPKDSDYQFVVRGSNGSSLRGARMTDYEVRSH</sequence>
<gene>
    <name evidence="1" type="ORF">FBUS_03262</name>
</gene>
<evidence type="ECO:0000313" key="1">
    <source>
        <dbReference type="EMBL" id="KAA0185535.1"/>
    </source>
</evidence>
<comment type="caution">
    <text evidence="1">The sequence shown here is derived from an EMBL/GenBank/DDBJ whole genome shotgun (WGS) entry which is preliminary data.</text>
</comment>
<name>A0A8E0RLM4_9TREM</name>
<protein>
    <submittedName>
        <fullName evidence="1">Uncharacterized protein</fullName>
    </submittedName>
</protein>
<dbReference type="EMBL" id="LUCM01010395">
    <property type="protein sequence ID" value="KAA0185535.1"/>
    <property type="molecule type" value="Genomic_DNA"/>
</dbReference>
<keyword evidence="2" id="KW-1185">Reference proteome</keyword>
<dbReference type="Proteomes" id="UP000728185">
    <property type="component" value="Unassembled WGS sequence"/>
</dbReference>
<proteinExistence type="predicted"/>